<accession>A0A673TZL6</accession>
<name>A0A673TZL6_SURSU</name>
<dbReference type="Pfam" id="PF15739">
    <property type="entry name" value="TSNAXIP1_N"/>
    <property type="match status" value="1"/>
</dbReference>
<dbReference type="InterPro" id="IPR032755">
    <property type="entry name" value="TSNAXIP1_N"/>
</dbReference>
<reference evidence="4" key="3">
    <citation type="submission" date="2025-09" db="UniProtKB">
        <authorList>
            <consortium name="Ensembl"/>
        </authorList>
    </citation>
    <scope>IDENTIFICATION</scope>
</reference>
<organism evidence="4 5">
    <name type="scientific">Suricata suricatta</name>
    <name type="common">Meerkat</name>
    <dbReference type="NCBI Taxonomy" id="37032"/>
    <lineage>
        <taxon>Eukaryota</taxon>
        <taxon>Metazoa</taxon>
        <taxon>Chordata</taxon>
        <taxon>Craniata</taxon>
        <taxon>Vertebrata</taxon>
        <taxon>Euteleostomi</taxon>
        <taxon>Mammalia</taxon>
        <taxon>Eutheria</taxon>
        <taxon>Laurasiatheria</taxon>
        <taxon>Carnivora</taxon>
        <taxon>Feliformia</taxon>
        <taxon>Herpestidae</taxon>
        <taxon>Suricata</taxon>
    </lineage>
</organism>
<dbReference type="PANTHER" id="PTHR34916:SF1">
    <property type="entry name" value="GI:13385330"/>
    <property type="match status" value="1"/>
</dbReference>
<dbReference type="PANTHER" id="PTHR34916">
    <property type="entry name" value="GI:13385330"/>
    <property type="match status" value="1"/>
</dbReference>
<dbReference type="Ensembl" id="ENSSSUT00005016926.1">
    <property type="protein sequence ID" value="ENSSSUP00005014825.1"/>
    <property type="gene ID" value="ENSSSUG00005009554.1"/>
</dbReference>
<protein>
    <submittedName>
        <fullName evidence="4">Chromosome 6 open reading frame 118</fullName>
    </submittedName>
</protein>
<keyword evidence="5" id="KW-1185">Reference proteome</keyword>
<dbReference type="OMA" id="QEGLWKF"/>
<feature type="compositionally biased region" description="Basic and acidic residues" evidence="2">
    <location>
        <begin position="91"/>
        <end position="117"/>
    </location>
</feature>
<evidence type="ECO:0000256" key="1">
    <source>
        <dbReference type="ARBA" id="ARBA00023054"/>
    </source>
</evidence>
<dbReference type="AlphaFoldDB" id="A0A673TZL6"/>
<reference evidence="4 5" key="1">
    <citation type="submission" date="2019-05" db="EMBL/GenBank/DDBJ databases">
        <title>A Chromosome-scale Meerkat (S. suricatta) Genome Assembly.</title>
        <authorList>
            <person name="Dudchenko O."/>
            <person name="Lieberman Aiden E."/>
            <person name="Tung J."/>
            <person name="Barreiro L.B."/>
            <person name="Clutton-Brock T.H."/>
        </authorList>
    </citation>
    <scope>NUCLEOTIDE SEQUENCE [LARGE SCALE GENOMIC DNA]</scope>
</reference>
<evidence type="ECO:0000256" key="2">
    <source>
        <dbReference type="SAM" id="MobiDB-lite"/>
    </source>
</evidence>
<evidence type="ECO:0000259" key="3">
    <source>
        <dbReference type="Pfam" id="PF15739"/>
    </source>
</evidence>
<reference evidence="4" key="2">
    <citation type="submission" date="2025-08" db="UniProtKB">
        <authorList>
            <consortium name="Ensembl"/>
        </authorList>
    </citation>
    <scope>IDENTIFICATION</scope>
</reference>
<feature type="region of interest" description="Disordered" evidence="2">
    <location>
        <begin position="86"/>
        <end position="150"/>
    </location>
</feature>
<feature type="region of interest" description="Disordered" evidence="2">
    <location>
        <begin position="487"/>
        <end position="509"/>
    </location>
</feature>
<proteinExistence type="predicted"/>
<gene>
    <name evidence="4" type="primary">C7H6orf118</name>
</gene>
<feature type="domain" description="Translin-associated factor X-interacting protein 1 N-terminal" evidence="3">
    <location>
        <begin position="247"/>
        <end position="357"/>
    </location>
</feature>
<dbReference type="Proteomes" id="UP000472268">
    <property type="component" value="Chromosome 7"/>
</dbReference>
<keyword evidence="1" id="KW-0175">Coiled coil</keyword>
<evidence type="ECO:0000313" key="4">
    <source>
        <dbReference type="Ensembl" id="ENSSSUP00005014825.1"/>
    </source>
</evidence>
<feature type="compositionally biased region" description="Polar residues" evidence="2">
    <location>
        <begin position="491"/>
        <end position="509"/>
    </location>
</feature>
<evidence type="ECO:0000313" key="5">
    <source>
        <dbReference type="Proteomes" id="UP000472268"/>
    </source>
</evidence>
<sequence length="509" mass="58334">MFVRLRSNRGFFGELRPRDMARESGLQISPRGRRCEVPGVKTLCNLTELLNSLQKAHRDDVYLYTSGHLNPNKLYRPPETILYHWPSANRPKGESIPKAERPSDRKTAQMRDARADAAVHTALGPRETRLAPPLRHLRPAEPGPRPSEEELVLREAQCRAGSPARRGRGELRLPEMRVLKSRAPPSSRQCVTGPRREDEFRYISSYLGGLTKADKYRKFLCFQREVLAKQDLLKSDFTGSKVAVSHERKLEQELQKVCVCEPQQFNRLQVYGKVFEDICNSSLIFGDLLREVKDEYELYMVILLHSQTASQYETLLANAKGLERRSVKTADVRQAREELRATVTATRAALERNDRLRSELETEHALLQSAKEEAESSKKSVTDENQLTLIEKVEKKRCEILSKWDEIQALEREMKTTLVHTGISNITENKIKSIETEAIKLEIANRILRKKIYVIENGVRQSIREHKLGAQEKQKLWNFIKEFANLKETDSNPPGTGKTTQENSQLPCV</sequence>